<dbReference type="EMBL" id="JBJJXI010000139">
    <property type="protein sequence ID" value="KAL3387152.1"/>
    <property type="molecule type" value="Genomic_DNA"/>
</dbReference>
<keyword evidence="3" id="KW-1185">Reference proteome</keyword>
<gene>
    <name evidence="2" type="ORF">TKK_017473</name>
</gene>
<name>A0ABD2W2F6_9HYME</name>
<accession>A0ABD2W2F6</accession>
<reference evidence="2 3" key="1">
    <citation type="journal article" date="2024" name="bioRxiv">
        <title>A reference genome for Trichogramma kaykai: A tiny desert-dwelling parasitoid wasp with competing sex-ratio distorters.</title>
        <authorList>
            <person name="Culotta J."/>
            <person name="Lindsey A.R."/>
        </authorList>
    </citation>
    <scope>NUCLEOTIDE SEQUENCE [LARGE SCALE GENOMIC DNA]</scope>
    <source>
        <strain evidence="2 3">KSX58</strain>
    </source>
</reference>
<sequence length="152" mass="16865">MRSCSCGPRPLLLRNIIIEDCNARCKARNIYRRTHRQSCISSLFSCGAPAQTTTTRNPSKAAAVASSDESPREASEEETCANESDTLAALLATYNMCIVRATYRREQCSVDASRIKLSLPRYIPLSRFCKSVSSNSSSCWYLSLSFCILQFG</sequence>
<comment type="caution">
    <text evidence="2">The sequence shown here is derived from an EMBL/GenBank/DDBJ whole genome shotgun (WGS) entry which is preliminary data.</text>
</comment>
<evidence type="ECO:0000313" key="3">
    <source>
        <dbReference type="Proteomes" id="UP001627154"/>
    </source>
</evidence>
<protein>
    <submittedName>
        <fullName evidence="2">Uncharacterized protein</fullName>
    </submittedName>
</protein>
<organism evidence="2 3">
    <name type="scientific">Trichogramma kaykai</name>
    <dbReference type="NCBI Taxonomy" id="54128"/>
    <lineage>
        <taxon>Eukaryota</taxon>
        <taxon>Metazoa</taxon>
        <taxon>Ecdysozoa</taxon>
        <taxon>Arthropoda</taxon>
        <taxon>Hexapoda</taxon>
        <taxon>Insecta</taxon>
        <taxon>Pterygota</taxon>
        <taxon>Neoptera</taxon>
        <taxon>Endopterygota</taxon>
        <taxon>Hymenoptera</taxon>
        <taxon>Apocrita</taxon>
        <taxon>Proctotrupomorpha</taxon>
        <taxon>Chalcidoidea</taxon>
        <taxon>Trichogrammatidae</taxon>
        <taxon>Trichogramma</taxon>
    </lineage>
</organism>
<dbReference type="AlphaFoldDB" id="A0ABD2W2F6"/>
<proteinExistence type="predicted"/>
<evidence type="ECO:0000256" key="1">
    <source>
        <dbReference type="SAM" id="MobiDB-lite"/>
    </source>
</evidence>
<feature type="region of interest" description="Disordered" evidence="1">
    <location>
        <begin position="50"/>
        <end position="81"/>
    </location>
</feature>
<evidence type="ECO:0000313" key="2">
    <source>
        <dbReference type="EMBL" id="KAL3387152.1"/>
    </source>
</evidence>
<dbReference type="Proteomes" id="UP001627154">
    <property type="component" value="Unassembled WGS sequence"/>
</dbReference>